<evidence type="ECO:0000256" key="6">
    <source>
        <dbReference type="SAM" id="MobiDB-lite"/>
    </source>
</evidence>
<dbReference type="Pfam" id="PF00005">
    <property type="entry name" value="ABC_tran"/>
    <property type="match status" value="1"/>
</dbReference>
<evidence type="ECO:0000256" key="4">
    <source>
        <dbReference type="ARBA" id="ARBA00022741"/>
    </source>
</evidence>
<accession>A0A9D9EH65</accession>
<feature type="domain" description="ABC transporter" evidence="7">
    <location>
        <begin position="5"/>
        <end position="241"/>
    </location>
</feature>
<feature type="compositionally biased region" description="Acidic residues" evidence="6">
    <location>
        <begin position="222"/>
        <end position="242"/>
    </location>
</feature>
<reference evidence="8" key="1">
    <citation type="submission" date="2020-10" db="EMBL/GenBank/DDBJ databases">
        <authorList>
            <person name="Gilroy R."/>
        </authorList>
    </citation>
    <scope>NUCLEOTIDE SEQUENCE</scope>
    <source>
        <strain evidence="8">D3-1215</strain>
    </source>
</reference>
<keyword evidence="5 8" id="KW-0067">ATP-binding</keyword>
<dbReference type="GO" id="GO:0016887">
    <property type="term" value="F:ATP hydrolysis activity"/>
    <property type="evidence" value="ECO:0007669"/>
    <property type="project" value="InterPro"/>
</dbReference>
<protein>
    <recommendedName>
        <fullName evidence="3">Cell division ATP-binding protein FtsE</fullName>
    </recommendedName>
</protein>
<dbReference type="InterPro" id="IPR003593">
    <property type="entry name" value="AAA+_ATPase"/>
</dbReference>
<comment type="function">
    <text evidence="1">Part of the ABC transporter FtsEX involved in cellular division. Important for assembly or stability of the septal ring.</text>
</comment>
<dbReference type="PROSITE" id="PS50893">
    <property type="entry name" value="ABC_TRANSPORTER_2"/>
    <property type="match status" value="1"/>
</dbReference>
<dbReference type="Gene3D" id="3.40.50.300">
    <property type="entry name" value="P-loop containing nucleotide triphosphate hydrolases"/>
    <property type="match status" value="1"/>
</dbReference>
<dbReference type="GO" id="GO:0005886">
    <property type="term" value="C:plasma membrane"/>
    <property type="evidence" value="ECO:0007669"/>
    <property type="project" value="UniProtKB-ARBA"/>
</dbReference>
<dbReference type="PANTHER" id="PTHR24220:SF470">
    <property type="entry name" value="CELL DIVISION ATP-BINDING PROTEIN FTSE"/>
    <property type="match status" value="1"/>
</dbReference>
<dbReference type="PANTHER" id="PTHR24220">
    <property type="entry name" value="IMPORT ATP-BINDING PROTEIN"/>
    <property type="match status" value="1"/>
</dbReference>
<dbReference type="PROSITE" id="PS00211">
    <property type="entry name" value="ABC_TRANSPORTER_1"/>
    <property type="match status" value="1"/>
</dbReference>
<sequence>MSTLIKYQNVDICQKDQIVLKNVNLEIEKGKFYYLIGKVGSGKSSLMKTMYAELPVENGKAEVMGSNLIGIKSKDIPYLRRKIGIIFQDFQLLTDRSVYDNLSFVLQATDWKDRKEMDKRIDEVLSEVGMSTKGYRMPHELSGGEQQRIVIARALLNKPELILADEPTGNLDPETGQELVDLLHRICKEEGTAIIMVTHNLGWIESNPGTVLRIDNGSLVTDEQEDASSDEETVAETEDTDEAPGNNDEVTEA</sequence>
<evidence type="ECO:0000313" key="9">
    <source>
        <dbReference type="Proteomes" id="UP000823637"/>
    </source>
</evidence>
<gene>
    <name evidence="8" type="ORF">IAC32_04060</name>
</gene>
<evidence type="ECO:0000259" key="7">
    <source>
        <dbReference type="PROSITE" id="PS50893"/>
    </source>
</evidence>
<evidence type="ECO:0000256" key="2">
    <source>
        <dbReference type="ARBA" id="ARBA00005417"/>
    </source>
</evidence>
<dbReference type="GO" id="GO:0022857">
    <property type="term" value="F:transmembrane transporter activity"/>
    <property type="evidence" value="ECO:0007669"/>
    <property type="project" value="TreeGrafter"/>
</dbReference>
<dbReference type="EMBL" id="JADIMR010000057">
    <property type="protein sequence ID" value="MBO8446903.1"/>
    <property type="molecule type" value="Genomic_DNA"/>
</dbReference>
<feature type="region of interest" description="Disordered" evidence="6">
    <location>
        <begin position="218"/>
        <end position="253"/>
    </location>
</feature>
<comment type="caution">
    <text evidence="8">The sequence shown here is derived from an EMBL/GenBank/DDBJ whole genome shotgun (WGS) entry which is preliminary data.</text>
</comment>
<dbReference type="Proteomes" id="UP000823637">
    <property type="component" value="Unassembled WGS sequence"/>
</dbReference>
<keyword evidence="4" id="KW-0547">Nucleotide-binding</keyword>
<dbReference type="SUPFAM" id="SSF52540">
    <property type="entry name" value="P-loop containing nucleoside triphosphate hydrolases"/>
    <property type="match status" value="1"/>
</dbReference>
<name>A0A9D9EH65_9BACT</name>
<evidence type="ECO:0000256" key="5">
    <source>
        <dbReference type="ARBA" id="ARBA00022840"/>
    </source>
</evidence>
<dbReference type="GO" id="GO:0005524">
    <property type="term" value="F:ATP binding"/>
    <property type="evidence" value="ECO:0007669"/>
    <property type="project" value="UniProtKB-KW"/>
</dbReference>
<reference evidence="8" key="2">
    <citation type="journal article" date="2021" name="PeerJ">
        <title>Extensive microbial diversity within the chicken gut microbiome revealed by metagenomics and culture.</title>
        <authorList>
            <person name="Gilroy R."/>
            <person name="Ravi A."/>
            <person name="Getino M."/>
            <person name="Pursley I."/>
            <person name="Horton D.L."/>
            <person name="Alikhan N.F."/>
            <person name="Baker D."/>
            <person name="Gharbi K."/>
            <person name="Hall N."/>
            <person name="Watson M."/>
            <person name="Adriaenssens E.M."/>
            <person name="Foster-Nyarko E."/>
            <person name="Jarju S."/>
            <person name="Secka A."/>
            <person name="Antonio M."/>
            <person name="Oren A."/>
            <person name="Chaudhuri R.R."/>
            <person name="La Ragione R."/>
            <person name="Hildebrand F."/>
            <person name="Pallen M.J."/>
        </authorList>
    </citation>
    <scope>NUCLEOTIDE SEQUENCE</scope>
    <source>
        <strain evidence="8">D3-1215</strain>
    </source>
</reference>
<dbReference type="InterPro" id="IPR003439">
    <property type="entry name" value="ABC_transporter-like_ATP-bd"/>
</dbReference>
<proteinExistence type="inferred from homology"/>
<dbReference type="AlphaFoldDB" id="A0A9D9EH65"/>
<dbReference type="InterPro" id="IPR017871">
    <property type="entry name" value="ABC_transporter-like_CS"/>
</dbReference>
<comment type="similarity">
    <text evidence="2">Belongs to the ABC transporter superfamily.</text>
</comment>
<evidence type="ECO:0000256" key="3">
    <source>
        <dbReference type="ARBA" id="ARBA00020019"/>
    </source>
</evidence>
<organism evidence="8 9">
    <name type="scientific">Candidatus Enterocola intestinipullorum</name>
    <dbReference type="NCBI Taxonomy" id="2840783"/>
    <lineage>
        <taxon>Bacteria</taxon>
        <taxon>Pseudomonadati</taxon>
        <taxon>Bacteroidota</taxon>
        <taxon>Bacteroidia</taxon>
        <taxon>Bacteroidales</taxon>
        <taxon>Candidatus Enterocola</taxon>
    </lineage>
</organism>
<dbReference type="InterPro" id="IPR015854">
    <property type="entry name" value="ABC_transpr_LolD-like"/>
</dbReference>
<dbReference type="InterPro" id="IPR027417">
    <property type="entry name" value="P-loop_NTPase"/>
</dbReference>
<evidence type="ECO:0000313" key="8">
    <source>
        <dbReference type="EMBL" id="MBO8446903.1"/>
    </source>
</evidence>
<dbReference type="FunFam" id="3.40.50.300:FF:000056">
    <property type="entry name" value="Cell division ATP-binding protein FtsE"/>
    <property type="match status" value="1"/>
</dbReference>
<dbReference type="SMART" id="SM00382">
    <property type="entry name" value="AAA"/>
    <property type="match status" value="1"/>
</dbReference>
<evidence type="ECO:0000256" key="1">
    <source>
        <dbReference type="ARBA" id="ARBA00002579"/>
    </source>
</evidence>